<evidence type="ECO:0000313" key="1">
    <source>
        <dbReference type="EMBL" id="MQM02435.1"/>
    </source>
</evidence>
<dbReference type="Proteomes" id="UP000652761">
    <property type="component" value="Unassembled WGS sequence"/>
</dbReference>
<organism evidence="1 2">
    <name type="scientific">Colocasia esculenta</name>
    <name type="common">Wild taro</name>
    <name type="synonym">Arum esculentum</name>
    <dbReference type="NCBI Taxonomy" id="4460"/>
    <lineage>
        <taxon>Eukaryota</taxon>
        <taxon>Viridiplantae</taxon>
        <taxon>Streptophyta</taxon>
        <taxon>Embryophyta</taxon>
        <taxon>Tracheophyta</taxon>
        <taxon>Spermatophyta</taxon>
        <taxon>Magnoliopsida</taxon>
        <taxon>Liliopsida</taxon>
        <taxon>Araceae</taxon>
        <taxon>Aroideae</taxon>
        <taxon>Colocasieae</taxon>
        <taxon>Colocasia</taxon>
    </lineage>
</organism>
<keyword evidence="2" id="KW-1185">Reference proteome</keyword>
<evidence type="ECO:0000313" key="2">
    <source>
        <dbReference type="Proteomes" id="UP000652761"/>
    </source>
</evidence>
<name>A0A843WCH9_COLES</name>
<reference evidence="1" key="1">
    <citation type="submission" date="2017-07" db="EMBL/GenBank/DDBJ databases">
        <title>Taro Niue Genome Assembly and Annotation.</title>
        <authorList>
            <person name="Atibalentja N."/>
            <person name="Keating K."/>
            <person name="Fields C.J."/>
        </authorList>
    </citation>
    <scope>NUCLEOTIDE SEQUENCE</scope>
    <source>
        <strain evidence="1">Niue_2</strain>
        <tissue evidence="1">Leaf</tissue>
    </source>
</reference>
<proteinExistence type="predicted"/>
<comment type="caution">
    <text evidence="1">The sequence shown here is derived from an EMBL/GenBank/DDBJ whole genome shotgun (WGS) entry which is preliminary data.</text>
</comment>
<gene>
    <name evidence="1" type="ORF">Taro_035201</name>
</gene>
<sequence length="62" mass="6805">MLCLARGRNFAGFQGRFGIEAWRSACSRCGDFVWSGGNAEKSSGCVFFTEGNSSRFWAVDRG</sequence>
<dbReference type="AlphaFoldDB" id="A0A843WCH9"/>
<dbReference type="EMBL" id="NMUH01002853">
    <property type="protein sequence ID" value="MQM02435.1"/>
    <property type="molecule type" value="Genomic_DNA"/>
</dbReference>
<accession>A0A843WCH9</accession>
<protein>
    <submittedName>
        <fullName evidence="1">Uncharacterized protein</fullName>
    </submittedName>
</protein>